<reference evidence="11" key="1">
    <citation type="journal article" date="2023" name="Science">
        <title>Genome structures resolve the early diversification of teleost fishes.</title>
        <authorList>
            <person name="Parey E."/>
            <person name="Louis A."/>
            <person name="Montfort J."/>
            <person name="Bouchez O."/>
            <person name="Roques C."/>
            <person name="Iampietro C."/>
            <person name="Lluch J."/>
            <person name="Castinel A."/>
            <person name="Donnadieu C."/>
            <person name="Desvignes T."/>
            <person name="Floi Bucao C."/>
            <person name="Jouanno E."/>
            <person name="Wen M."/>
            <person name="Mejri S."/>
            <person name="Dirks R."/>
            <person name="Jansen H."/>
            <person name="Henkel C."/>
            <person name="Chen W.J."/>
            <person name="Zahm M."/>
            <person name="Cabau C."/>
            <person name="Klopp C."/>
            <person name="Thompson A.W."/>
            <person name="Robinson-Rechavi M."/>
            <person name="Braasch I."/>
            <person name="Lecointre G."/>
            <person name="Bobe J."/>
            <person name="Postlethwait J.H."/>
            <person name="Berthelot C."/>
            <person name="Roest Crollius H."/>
            <person name="Guiguen Y."/>
        </authorList>
    </citation>
    <scope>NUCLEOTIDE SEQUENCE</scope>
    <source>
        <strain evidence="11">NC1722</strain>
    </source>
</reference>
<evidence type="ECO:0000256" key="7">
    <source>
        <dbReference type="ARBA" id="ARBA00023136"/>
    </source>
</evidence>
<feature type="compositionally biased region" description="Pro residues" evidence="8">
    <location>
        <begin position="304"/>
        <end position="318"/>
    </location>
</feature>
<feature type="region of interest" description="Disordered" evidence="8">
    <location>
        <begin position="368"/>
        <end position="388"/>
    </location>
</feature>
<keyword evidence="12" id="KW-1185">Reference proteome</keyword>
<evidence type="ECO:0000256" key="2">
    <source>
        <dbReference type="ARBA" id="ARBA00009701"/>
    </source>
</evidence>
<dbReference type="InterPro" id="IPR029021">
    <property type="entry name" value="Prot-tyrosine_phosphatase-like"/>
</dbReference>
<keyword evidence="5" id="KW-0378">Hydrolase</keyword>
<dbReference type="GO" id="GO:0070373">
    <property type="term" value="P:negative regulation of ERK1 and ERK2 cascade"/>
    <property type="evidence" value="ECO:0007669"/>
    <property type="project" value="TreeGrafter"/>
</dbReference>
<evidence type="ECO:0000256" key="3">
    <source>
        <dbReference type="ARBA" id="ARBA00013064"/>
    </source>
</evidence>
<dbReference type="GO" id="GO:0019901">
    <property type="term" value="F:protein kinase binding"/>
    <property type="evidence" value="ECO:0007669"/>
    <property type="project" value="TreeGrafter"/>
</dbReference>
<dbReference type="PROSITE" id="PS00383">
    <property type="entry name" value="TYR_PHOSPHATASE_1"/>
    <property type="match status" value="1"/>
</dbReference>
<proteinExistence type="inferred from homology"/>
<dbReference type="Pfam" id="PF00102">
    <property type="entry name" value="Y_phosphatase"/>
    <property type="match status" value="1"/>
</dbReference>
<dbReference type="EC" id="3.1.3.48" evidence="3"/>
<dbReference type="AlphaFoldDB" id="A0AAD7SF97"/>
<keyword evidence="4" id="KW-0597">Phosphoprotein</keyword>
<dbReference type="PROSITE" id="PS50055">
    <property type="entry name" value="TYR_PHOSPHATASE_PTP"/>
    <property type="match status" value="1"/>
</dbReference>
<organism evidence="11 12">
    <name type="scientific">Aldrovandia affinis</name>
    <dbReference type="NCBI Taxonomy" id="143900"/>
    <lineage>
        <taxon>Eukaryota</taxon>
        <taxon>Metazoa</taxon>
        <taxon>Chordata</taxon>
        <taxon>Craniata</taxon>
        <taxon>Vertebrata</taxon>
        <taxon>Euteleostomi</taxon>
        <taxon>Actinopterygii</taxon>
        <taxon>Neopterygii</taxon>
        <taxon>Teleostei</taxon>
        <taxon>Notacanthiformes</taxon>
        <taxon>Halosauridae</taxon>
        <taxon>Aldrovandia</taxon>
    </lineage>
</organism>
<evidence type="ECO:0000256" key="1">
    <source>
        <dbReference type="ARBA" id="ARBA00004308"/>
    </source>
</evidence>
<dbReference type="SUPFAM" id="SSF52799">
    <property type="entry name" value="(Phosphotyrosine protein) phosphatases II"/>
    <property type="match status" value="1"/>
</dbReference>
<sequence>MSIGVEAEFSEIEAGHWNVFYQEVHLLSSNMSFQHSKRPENRSRNRYRDVSPFDHSRVSLQSGKNDYINANLILMEEVNRRYILTQGPLPSTCGHFWQMVWEQRSRGVVMLSRLIELNSVKCSQYWPPSEVLELAFDTGFRVTLLSEAVKPHCTVRRLGLENVQTRTSREILHFHYTTWPESGVPDAPDSFLSFLSTVRESGCLVQDQGPVVVHCSGGIGRSGVFCLVDTCLLLMRTRKDPSSVCVRDVLLEMRRYRMGLIQTAHQLRFSYIAIIEGAKTLPRDPSIQESTNDLSDEEDSGPMFTPPLSPTSTPPPPRPLKRIGKTSEFYTLRDAEGEVTTVHDRSCSPDPGLCVTARRCRICAPPLEPSVPAPHRQSPSSPGLSFRIDGDLERTEAPRSLLASLYVCATVAMGAYICYHAKFH</sequence>
<evidence type="ECO:0000259" key="10">
    <source>
        <dbReference type="PROSITE" id="PS50056"/>
    </source>
</evidence>
<comment type="similarity">
    <text evidence="2">Belongs to the protein-tyrosine phosphatase family. Non-receptor class 1 subfamily.</text>
</comment>
<accession>A0AAD7SF97</accession>
<keyword evidence="6" id="KW-0904">Protein phosphatase</keyword>
<dbReference type="InterPro" id="IPR051985">
    <property type="entry name" value="NR_tyrosine_phosphatase"/>
</dbReference>
<feature type="domain" description="Tyrosine specific protein phosphatases" evidence="10">
    <location>
        <begin position="189"/>
        <end position="268"/>
    </location>
</feature>
<evidence type="ECO:0000256" key="8">
    <source>
        <dbReference type="SAM" id="MobiDB-lite"/>
    </source>
</evidence>
<dbReference type="InterPro" id="IPR000387">
    <property type="entry name" value="Tyr_Pase_dom"/>
</dbReference>
<comment type="subcellular location">
    <subcellularLocation>
        <location evidence="1">Endomembrane system</location>
    </subcellularLocation>
</comment>
<gene>
    <name evidence="11" type="ORF">AAFF_G00386050</name>
</gene>
<dbReference type="GO" id="GO:0005769">
    <property type="term" value="C:early endosome"/>
    <property type="evidence" value="ECO:0007669"/>
    <property type="project" value="TreeGrafter"/>
</dbReference>
<evidence type="ECO:0000313" key="11">
    <source>
        <dbReference type="EMBL" id="KAJ8401374.1"/>
    </source>
</evidence>
<dbReference type="PANTHER" id="PTHR46047">
    <property type="entry name" value="TYROSINE-PROTEIN PHOSPHATASE NON-RECEPTOR TYPE 61F"/>
    <property type="match status" value="1"/>
</dbReference>
<dbReference type="Gene3D" id="3.90.190.10">
    <property type="entry name" value="Protein tyrosine phosphatase superfamily"/>
    <property type="match status" value="1"/>
</dbReference>
<feature type="region of interest" description="Disordered" evidence="8">
    <location>
        <begin position="283"/>
        <end position="323"/>
    </location>
</feature>
<keyword evidence="7" id="KW-0472">Membrane</keyword>
<dbReference type="InterPro" id="IPR000242">
    <property type="entry name" value="PTP_cat"/>
</dbReference>
<name>A0AAD7SF97_9TELE</name>
<feature type="domain" description="Tyrosine-protein phosphatase" evidence="9">
    <location>
        <begin position="5"/>
        <end position="277"/>
    </location>
</feature>
<evidence type="ECO:0000256" key="5">
    <source>
        <dbReference type="ARBA" id="ARBA00022801"/>
    </source>
</evidence>
<dbReference type="GO" id="GO:1903898">
    <property type="term" value="P:negative regulation of PERK-mediated unfolded protein response"/>
    <property type="evidence" value="ECO:0007669"/>
    <property type="project" value="TreeGrafter"/>
</dbReference>
<protein>
    <recommendedName>
        <fullName evidence="3">protein-tyrosine-phosphatase</fullName>
        <ecNumber evidence="3">3.1.3.48</ecNumber>
    </recommendedName>
</protein>
<dbReference type="InterPro" id="IPR016130">
    <property type="entry name" value="Tyr_Pase_AS"/>
</dbReference>
<evidence type="ECO:0000256" key="6">
    <source>
        <dbReference type="ARBA" id="ARBA00022912"/>
    </source>
</evidence>
<dbReference type="PROSITE" id="PS50056">
    <property type="entry name" value="TYR_PHOSPHATASE_2"/>
    <property type="match status" value="1"/>
</dbReference>
<dbReference type="PRINTS" id="PR00700">
    <property type="entry name" value="PRTYPHPHTASE"/>
</dbReference>
<evidence type="ECO:0000259" key="9">
    <source>
        <dbReference type="PROSITE" id="PS50055"/>
    </source>
</evidence>
<dbReference type="SMART" id="SM00194">
    <property type="entry name" value="PTPc"/>
    <property type="match status" value="1"/>
</dbReference>
<evidence type="ECO:0000313" key="12">
    <source>
        <dbReference type="Proteomes" id="UP001221898"/>
    </source>
</evidence>
<dbReference type="EMBL" id="JAINUG010000071">
    <property type="protein sequence ID" value="KAJ8401374.1"/>
    <property type="molecule type" value="Genomic_DNA"/>
</dbReference>
<comment type="caution">
    <text evidence="11">The sequence shown here is derived from an EMBL/GenBank/DDBJ whole genome shotgun (WGS) entry which is preliminary data.</text>
</comment>
<dbReference type="GO" id="GO:0005783">
    <property type="term" value="C:endoplasmic reticulum"/>
    <property type="evidence" value="ECO:0007669"/>
    <property type="project" value="TreeGrafter"/>
</dbReference>
<dbReference type="Proteomes" id="UP001221898">
    <property type="component" value="Unassembled WGS sequence"/>
</dbReference>
<evidence type="ECO:0000256" key="4">
    <source>
        <dbReference type="ARBA" id="ARBA00022553"/>
    </source>
</evidence>
<dbReference type="InterPro" id="IPR003595">
    <property type="entry name" value="Tyr_Pase_cat"/>
</dbReference>
<dbReference type="PANTHER" id="PTHR46047:SF2">
    <property type="entry name" value="TYROSINE-PROTEIN PHOSPHATASE NON-RECEPTOR TYPE 1"/>
    <property type="match status" value="1"/>
</dbReference>
<dbReference type="SMART" id="SM00404">
    <property type="entry name" value="PTPc_motif"/>
    <property type="match status" value="1"/>
</dbReference>
<dbReference type="GO" id="GO:0004726">
    <property type="term" value="F:non-membrane spanning protein tyrosine phosphatase activity"/>
    <property type="evidence" value="ECO:0007669"/>
    <property type="project" value="TreeGrafter"/>
</dbReference>